<keyword evidence="3 5" id="KW-1133">Transmembrane helix</keyword>
<evidence type="ECO:0000313" key="6">
    <source>
        <dbReference type="EMBL" id="CAH2395617.1"/>
    </source>
</evidence>
<proteinExistence type="predicted"/>
<accession>A0ABN8JES6</accession>
<feature type="transmembrane region" description="Helical" evidence="5">
    <location>
        <begin position="216"/>
        <end position="244"/>
    </location>
</feature>
<evidence type="ECO:0000256" key="5">
    <source>
        <dbReference type="SAM" id="Phobius"/>
    </source>
</evidence>
<feature type="transmembrane region" description="Helical" evidence="5">
    <location>
        <begin position="128"/>
        <end position="160"/>
    </location>
</feature>
<evidence type="ECO:0008006" key="8">
    <source>
        <dbReference type="Google" id="ProtNLM"/>
    </source>
</evidence>
<dbReference type="InterPro" id="IPR007318">
    <property type="entry name" value="Phopholipid_MeTrfase"/>
</dbReference>
<evidence type="ECO:0000256" key="2">
    <source>
        <dbReference type="ARBA" id="ARBA00022692"/>
    </source>
</evidence>
<evidence type="ECO:0000256" key="4">
    <source>
        <dbReference type="ARBA" id="ARBA00023136"/>
    </source>
</evidence>
<reference evidence="6 7" key="1">
    <citation type="submission" date="2022-03" db="EMBL/GenBank/DDBJ databases">
        <authorList>
            <person name="Brunel B."/>
        </authorList>
    </citation>
    <scope>NUCLEOTIDE SEQUENCE [LARGE SCALE GENOMIC DNA]</scope>
    <source>
        <strain evidence="6">STM5069sample</strain>
    </source>
</reference>
<dbReference type="Pfam" id="PF04191">
    <property type="entry name" value="PEMT"/>
    <property type="match status" value="1"/>
</dbReference>
<comment type="subcellular location">
    <subcellularLocation>
        <location evidence="1">Endomembrane system</location>
        <topology evidence="1">Multi-pass membrane protein</topology>
    </subcellularLocation>
</comment>
<comment type="caution">
    <text evidence="6">The sequence shown here is derived from an EMBL/GenBank/DDBJ whole genome shotgun (WGS) entry which is preliminary data.</text>
</comment>
<protein>
    <recommendedName>
        <fullName evidence="8">Isoprenylcysteine carboxylmethyltransferase family protein</fullName>
    </recommendedName>
</protein>
<keyword evidence="2 5" id="KW-0812">Transmembrane</keyword>
<organism evidence="6 7">
    <name type="scientific">Mesorhizobium escarrei</name>
    <dbReference type="NCBI Taxonomy" id="666018"/>
    <lineage>
        <taxon>Bacteria</taxon>
        <taxon>Pseudomonadati</taxon>
        <taxon>Pseudomonadota</taxon>
        <taxon>Alphaproteobacteria</taxon>
        <taxon>Hyphomicrobiales</taxon>
        <taxon>Phyllobacteriaceae</taxon>
        <taxon>Mesorhizobium</taxon>
    </lineage>
</organism>
<gene>
    <name evidence="6" type="ORF">MES5069_1150002</name>
</gene>
<dbReference type="Gene3D" id="1.20.120.1630">
    <property type="match status" value="1"/>
</dbReference>
<feature type="transmembrane region" description="Helical" evidence="5">
    <location>
        <begin position="87"/>
        <end position="107"/>
    </location>
</feature>
<sequence>MGRRRLLRGHWPKLAAPLPKMNRMLGASAKKASVKGTMMSASIAPQPFNQRKRLLVVQGLSIAAIGSLLFSRPGWDEASTLHELIEMTGFVLILVCIFGRLWSILYVGGRKNTELAVNGPYSITRNPLYLFSMIGAFGIGLMFGSIIVAVVLGVCTYAVFGMTARKEEAFLLGKFGPKYEAYAARTPRFWPKLWLYHDEHQHTFSTKALGSTFFDALYFLAVFPAIEGIEYLQVIGFLPTYFWLF</sequence>
<evidence type="ECO:0000256" key="1">
    <source>
        <dbReference type="ARBA" id="ARBA00004127"/>
    </source>
</evidence>
<dbReference type="Proteomes" id="UP001153050">
    <property type="component" value="Unassembled WGS sequence"/>
</dbReference>
<dbReference type="PANTHER" id="PTHR12714">
    <property type="entry name" value="PROTEIN-S ISOPRENYLCYSTEINE O-METHYLTRANSFERASE"/>
    <property type="match status" value="1"/>
</dbReference>
<keyword evidence="4 5" id="KW-0472">Membrane</keyword>
<dbReference type="PANTHER" id="PTHR12714:SF9">
    <property type="entry name" value="PROTEIN-S-ISOPRENYLCYSTEINE O-METHYLTRANSFERASE"/>
    <property type="match status" value="1"/>
</dbReference>
<evidence type="ECO:0000256" key="3">
    <source>
        <dbReference type="ARBA" id="ARBA00022989"/>
    </source>
</evidence>
<keyword evidence="7" id="KW-1185">Reference proteome</keyword>
<dbReference type="EMBL" id="CAKXZT010000019">
    <property type="protein sequence ID" value="CAH2395617.1"/>
    <property type="molecule type" value="Genomic_DNA"/>
</dbReference>
<evidence type="ECO:0000313" key="7">
    <source>
        <dbReference type="Proteomes" id="UP001153050"/>
    </source>
</evidence>
<name>A0ABN8JES6_9HYPH</name>